<evidence type="ECO:0000313" key="9">
    <source>
        <dbReference type="EMBL" id="MBE1162042.1"/>
    </source>
</evidence>
<dbReference type="InterPro" id="IPR009081">
    <property type="entry name" value="PP-bd_ACP"/>
</dbReference>
<feature type="domain" description="Carrier" evidence="7">
    <location>
        <begin position="2337"/>
        <end position="2412"/>
    </location>
</feature>
<dbReference type="NCBIfam" id="TIGR01733">
    <property type="entry name" value="AA-adenyl-dom"/>
    <property type="match status" value="1"/>
</dbReference>
<dbReference type="Gene3D" id="3.30.559.30">
    <property type="entry name" value="Nonribosomal peptide synthetase, condensation domain"/>
    <property type="match status" value="1"/>
</dbReference>
<dbReference type="InterPro" id="IPR011251">
    <property type="entry name" value="Luciferase-like_dom"/>
</dbReference>
<comment type="cofactor">
    <cofactor evidence="1">
        <name>pantetheine 4'-phosphate</name>
        <dbReference type="ChEBI" id="CHEBI:47942"/>
    </cofactor>
</comment>
<dbReference type="Pfam" id="PF00668">
    <property type="entry name" value="Condensation"/>
    <property type="match status" value="1"/>
</dbReference>
<evidence type="ECO:0000259" key="7">
    <source>
        <dbReference type="PROSITE" id="PS50075"/>
    </source>
</evidence>
<evidence type="ECO:0000256" key="1">
    <source>
        <dbReference type="ARBA" id="ARBA00001957"/>
    </source>
</evidence>
<dbReference type="Gene3D" id="3.30.70.250">
    <property type="entry name" value="Malonyl-CoA ACP transacylase, ACP-binding"/>
    <property type="match status" value="1"/>
</dbReference>
<dbReference type="InterPro" id="IPR014031">
    <property type="entry name" value="Ketoacyl_synth_C"/>
</dbReference>
<dbReference type="Gene3D" id="3.40.47.10">
    <property type="match status" value="1"/>
</dbReference>
<evidence type="ECO:0000256" key="5">
    <source>
        <dbReference type="ARBA" id="ARBA00022679"/>
    </source>
</evidence>
<keyword evidence="3" id="KW-0596">Phosphopantetheine</keyword>
<dbReference type="InterPro" id="IPR025110">
    <property type="entry name" value="AMP-bd_C"/>
</dbReference>
<dbReference type="InterPro" id="IPR050091">
    <property type="entry name" value="PKS_NRPS_Biosynth_Enz"/>
</dbReference>
<dbReference type="InterPro" id="IPR016036">
    <property type="entry name" value="Malonyl_transacylase_ACP-bd"/>
</dbReference>
<dbReference type="PROSITE" id="PS50075">
    <property type="entry name" value="CARRIER"/>
    <property type="match status" value="2"/>
</dbReference>
<keyword evidence="4" id="KW-0597">Phosphoprotein</keyword>
<comment type="caution">
    <text evidence="9">The sequence shown here is derived from an EMBL/GenBank/DDBJ whole genome shotgun (WGS) entry which is preliminary data.</text>
</comment>
<dbReference type="EMBL" id="JACZZA010000011">
    <property type="protein sequence ID" value="MBE1162042.1"/>
    <property type="molecule type" value="Genomic_DNA"/>
</dbReference>
<dbReference type="InterPro" id="IPR045851">
    <property type="entry name" value="AMP-bd_C_sf"/>
</dbReference>
<dbReference type="InterPro" id="IPR018201">
    <property type="entry name" value="Ketoacyl_synth_AS"/>
</dbReference>
<dbReference type="SUPFAM" id="SSF52777">
    <property type="entry name" value="CoA-dependent acyltransferases"/>
    <property type="match status" value="2"/>
</dbReference>
<dbReference type="InterPro" id="IPR020806">
    <property type="entry name" value="PKS_PP-bd"/>
</dbReference>
<dbReference type="InterPro" id="IPR036661">
    <property type="entry name" value="Luciferase-like_sf"/>
</dbReference>
<dbReference type="Pfam" id="PF00501">
    <property type="entry name" value="AMP-binding"/>
    <property type="match status" value="1"/>
</dbReference>
<reference evidence="9 10" key="1">
    <citation type="submission" date="2020-09" db="EMBL/GenBank/DDBJ databases">
        <title>Dyella sp. 7MK23 isolated from forest soil.</title>
        <authorList>
            <person name="Fu J."/>
        </authorList>
    </citation>
    <scope>NUCLEOTIDE SEQUENCE [LARGE SCALE GENOMIC DNA]</scope>
    <source>
        <strain evidence="9 10">7MK23</strain>
    </source>
</reference>
<dbReference type="SUPFAM" id="SSF55048">
    <property type="entry name" value="Probable ACP-binding domain of malonyl-CoA ACP transacylase"/>
    <property type="match status" value="1"/>
</dbReference>
<evidence type="ECO:0000259" key="8">
    <source>
        <dbReference type="PROSITE" id="PS52004"/>
    </source>
</evidence>
<dbReference type="PROSITE" id="PS00606">
    <property type="entry name" value="KS3_1"/>
    <property type="match status" value="1"/>
</dbReference>
<dbReference type="Pfam" id="PF02801">
    <property type="entry name" value="Ketoacyl-synt_C"/>
    <property type="match status" value="1"/>
</dbReference>
<dbReference type="Proteomes" id="UP000651010">
    <property type="component" value="Unassembled WGS sequence"/>
</dbReference>
<dbReference type="PROSITE" id="PS00455">
    <property type="entry name" value="AMP_BINDING"/>
    <property type="match status" value="1"/>
</dbReference>
<dbReference type="InterPro" id="IPR010071">
    <property type="entry name" value="AA_adenyl_dom"/>
</dbReference>
<dbReference type="NCBIfam" id="TIGR04020">
    <property type="entry name" value="seco_metab_LLM"/>
    <property type="match status" value="1"/>
</dbReference>
<dbReference type="Gene3D" id="3.30.559.10">
    <property type="entry name" value="Chloramphenicol acetyltransferase-like domain"/>
    <property type="match status" value="1"/>
</dbReference>
<evidence type="ECO:0000256" key="4">
    <source>
        <dbReference type="ARBA" id="ARBA00022553"/>
    </source>
</evidence>
<evidence type="ECO:0000313" key="10">
    <source>
        <dbReference type="Proteomes" id="UP000651010"/>
    </source>
</evidence>
<evidence type="ECO:0000256" key="3">
    <source>
        <dbReference type="ARBA" id="ARBA00022450"/>
    </source>
</evidence>
<protein>
    <submittedName>
        <fullName evidence="9">Amino acid adenylation domain-containing protein</fullName>
    </submittedName>
</protein>
<dbReference type="Gene3D" id="3.40.366.10">
    <property type="entry name" value="Malonyl-Coenzyme A Acyl Carrier Protein, domain 2"/>
    <property type="match status" value="1"/>
</dbReference>
<dbReference type="InterPro" id="IPR014030">
    <property type="entry name" value="Ketoacyl_synth_N"/>
</dbReference>
<dbReference type="Pfam" id="PF00698">
    <property type="entry name" value="Acyl_transf_1"/>
    <property type="match status" value="1"/>
</dbReference>
<evidence type="ECO:0000256" key="6">
    <source>
        <dbReference type="ARBA" id="ARBA00029443"/>
    </source>
</evidence>
<dbReference type="InterPro" id="IPR006162">
    <property type="entry name" value="Ppantetheine_attach_site"/>
</dbReference>
<dbReference type="InterPro" id="IPR020841">
    <property type="entry name" value="PKS_Beta-ketoAc_synthase_dom"/>
</dbReference>
<feature type="domain" description="Ketosynthase family 3 (KS3)" evidence="8">
    <location>
        <begin position="14"/>
        <end position="436"/>
    </location>
</feature>
<comment type="similarity">
    <text evidence="6">In the C-terminal section; belongs to the NRP synthetase family.</text>
</comment>
<dbReference type="SMART" id="SM00823">
    <property type="entry name" value="PKS_PP"/>
    <property type="match status" value="2"/>
</dbReference>
<keyword evidence="5" id="KW-0808">Transferase</keyword>
<dbReference type="SUPFAM" id="SSF56801">
    <property type="entry name" value="Acetyl-CoA synthetase-like"/>
    <property type="match status" value="1"/>
</dbReference>
<dbReference type="PROSITE" id="PS52004">
    <property type="entry name" value="KS3_2"/>
    <property type="match status" value="1"/>
</dbReference>
<dbReference type="SMART" id="SM00827">
    <property type="entry name" value="PKS_AT"/>
    <property type="match status" value="1"/>
</dbReference>
<dbReference type="InterPro" id="IPR001227">
    <property type="entry name" value="Ac_transferase_dom_sf"/>
</dbReference>
<accession>A0ABR9GDB4</accession>
<organism evidence="9 10">
    <name type="scientific">Dyella acidiphila</name>
    <dbReference type="NCBI Taxonomy" id="2775866"/>
    <lineage>
        <taxon>Bacteria</taxon>
        <taxon>Pseudomonadati</taxon>
        <taxon>Pseudomonadota</taxon>
        <taxon>Gammaproteobacteria</taxon>
        <taxon>Lysobacterales</taxon>
        <taxon>Rhodanobacteraceae</taxon>
        <taxon>Dyella</taxon>
    </lineage>
</organism>
<dbReference type="SUPFAM" id="SSF47336">
    <property type="entry name" value="ACP-like"/>
    <property type="match status" value="2"/>
</dbReference>
<evidence type="ECO:0000256" key="2">
    <source>
        <dbReference type="ARBA" id="ARBA00005194"/>
    </source>
</evidence>
<dbReference type="Gene3D" id="1.10.1200.10">
    <property type="entry name" value="ACP-like"/>
    <property type="match status" value="2"/>
</dbReference>
<dbReference type="Gene3D" id="3.20.20.30">
    <property type="entry name" value="Luciferase-like domain"/>
    <property type="match status" value="1"/>
</dbReference>
<dbReference type="InterPro" id="IPR016039">
    <property type="entry name" value="Thiolase-like"/>
</dbReference>
<name>A0ABR9GDB4_9GAMM</name>
<dbReference type="Gene3D" id="2.30.38.10">
    <property type="entry name" value="Luciferase, Domain 3"/>
    <property type="match status" value="1"/>
</dbReference>
<dbReference type="PROSITE" id="PS00012">
    <property type="entry name" value="PHOSPHOPANTETHEINE"/>
    <property type="match status" value="1"/>
</dbReference>
<dbReference type="Pfam" id="PF00296">
    <property type="entry name" value="Bac_luciferase"/>
    <property type="match status" value="1"/>
</dbReference>
<comment type="pathway">
    <text evidence="2">Lipid metabolism; fatty acid biosynthesis.</text>
</comment>
<dbReference type="Gene3D" id="3.30.300.30">
    <property type="match status" value="1"/>
</dbReference>
<keyword evidence="10" id="KW-1185">Reference proteome</keyword>
<dbReference type="PANTHER" id="PTHR43775">
    <property type="entry name" value="FATTY ACID SYNTHASE"/>
    <property type="match status" value="1"/>
</dbReference>
<gene>
    <name evidence="9" type="ORF">IGX34_16785</name>
</gene>
<dbReference type="SUPFAM" id="SSF52151">
    <property type="entry name" value="FabD/lysophospholipase-like"/>
    <property type="match status" value="1"/>
</dbReference>
<dbReference type="InterPro" id="IPR001242">
    <property type="entry name" value="Condensation_dom"/>
</dbReference>
<dbReference type="Gene3D" id="3.30.70.3290">
    <property type="match status" value="1"/>
</dbReference>
<dbReference type="InterPro" id="IPR014043">
    <property type="entry name" value="Acyl_transferase_dom"/>
</dbReference>
<dbReference type="Gene3D" id="3.40.50.980">
    <property type="match status" value="2"/>
</dbReference>
<dbReference type="Pfam" id="PF00109">
    <property type="entry name" value="ketoacyl-synt"/>
    <property type="match status" value="1"/>
</dbReference>
<dbReference type="SMART" id="SM00825">
    <property type="entry name" value="PKS_KS"/>
    <property type="match status" value="1"/>
</dbReference>
<dbReference type="InterPro" id="IPR023213">
    <property type="entry name" value="CAT-like_dom_sf"/>
</dbReference>
<proteinExistence type="inferred from homology"/>
<dbReference type="CDD" id="cd00833">
    <property type="entry name" value="PKS"/>
    <property type="match status" value="1"/>
</dbReference>
<dbReference type="SUPFAM" id="SSF51679">
    <property type="entry name" value="Bacterial luciferase-like"/>
    <property type="match status" value="1"/>
</dbReference>
<sequence>MSPKTEPAGVQRNGLEIAIVGMAGRFPSADDVEQLWQLLRDGRDGTETLADEALLQAGVAPEQLARADYVRRCGIVRRKHLFDAALFMYNAQDAASMDPQFAVFHEVVWEALENAGYDPGKFDGAIGLFAGMSSHPAAADALQAGESLADLYSASSLTEATYLSTRVAHRLDLTGPALSTNTACSTSLVNIHLACQSLITGECDLAVAGGVCIHPENTGFVYQEDMVLSPDGVCRAFDAAANGTASGEGCGVLVLRRLEDALADNDTVLAIIKGSAINNDGRQKAGFTAPSSDGQAKVIRRALDRAELGADAIDYVEAHGTGTRLGDPIEVAALKQVFEADGAVRCGLGSIKTNIGHVGEAAGVASAIKMVLSLRHGQLPPTLHFEQANPLIGLESSPFYVHTRLAPWQRRGELPRRAGVSSFGVGGTNAHIILEEAEAVAASSAARAHQMVMLSANTPAALQAREAALIAYARQHPQQSIADICYTLQVGRKDLPYRKAFVVGSTAELGAADTRTGLVAEGRFDGATHALCFMFPGQGAQYRDMGRELYERDAIFRETLDHCFALARRHSPLDLKAALYPQDAGAPAALDATELAQPLLFCFEYALARSLMHWGCRPSAYIGHSIGEYVAACLAGVFELEDAIAIVVARGRLVQSLARGAMLAVPLSEVRVQSLLADGTSIAAVNAPERVVVAGDIDAIERLRDRLAAQQVESVRLPTSHAFHSSHMDAVLGRFREVVQRATLSAPHTPFISNVSGNWIDPQEATSPDYWVRHLRAPVRFAQGIATLAAEAAPLLVEVGPGNALAGFAARREDAAGAPCISLVPPAKARVPGADDVRLLEGLCQLFVHGVAFDWRHYYATELRRRIPLPTYPFEGTPRGQASCAGSTAPATAQGVDESLTPVQARLREIWKHYLGVEQIDLHEDLFSLGVDSLLSIRVINEIREAFDAEISLDTIFNMRTIAELAEEITRKVDGGEELSILPIRLLGHGGSAPLSSSQQRLWIISQLELEHSAYNTGFYQLIRNLNVAAMERAIRGVIERHSILRTVYAEVDGVPMQRVLEQFEFQLEVDDLSHIADPIERRQQAQELWQRVLQVPIDLRKDLMLRSRLARYSEDTYLLMVTQHHICSDNWSNTILMNELGLLYEAFSRGEPDPLPPLPVQYIDYALWQSDWLKGPAVQQQIPYWRKKLAGIPQVHNLPLDRPRPKYQSYRGMQYFTKAAPGTLAGLNRLGQQHDTTLFMTMQAALSVFLARYSGENDIVIGFSVANRLHRELEGLIGFFVNVLNLRSDLSGNPSFADFLQQTKKNLLEAYSNAYVPFEVLVDELKPARSTSYEPITQIKLIYLDQSVDHQVIGMMGERTEWNNVVQSELQASVSKYDLTLYFSAAEDGELSLMWEYATDLFDATTIHRMAAAFEALLRSIAKTPYLPVRSLKLLAEPEAESGRRKQSSQDAQAFNFSLFYFANDDGEKTAGKYELLLEGARFADRHGFDAVWMPERHFDTFGGLYPNPAITAAAVASVTRQIGIRAGSCVLPLHHPVRVAEDWSVIDNISGGRVGIGFAAGYSPRDFSLAPAHYEGRREVLMQGIQTVKALWRGDDVTLPGGDGEAHPIRIRPRPLQNELPVWVTTVGSEEAFRHAGRSGDNLLTILMGQSLDELGRKIAIYRQARAEAGHRGEGTVTLLVHAFITDDEATVFAHVKEPFKRYLVDSLGTPQALARTLGLGDLDTSAHRADIEALAEFAFQRYYRSNALLGTAERCLPLVESIRQAGVNELACLVDFGVDPQLVLQNLPRLRQLRDLAMPGHDFGTLPEPEATLASSPGAPAEACLHQLFAQCAAADPDATAVVCEGEQISYGELDRWSNRIAHCLIQRYGAGPDRRFGLCVERSIAMLAGLLGILKAGAAYVPMEPSYPRARIAQVVAASGADVVLTRSADQQALDESPAARLPLDHPGELADYADTLPQTSVRADHLAYVIYTSGSTGQPKGVAVEHRAAVNFWRVMAATTHAGCAPHTKIGLNASIAFDMSLKGVLQLLSGHCVYLIPQAIRADGDKLLRFIRQHRIEWFDSTPSQIAVLLTAGLLDAQGWRPSTVLLGGEPINEAMWRVLRASPHTRFFNMYGPTECTVDATIGLIRPDDDVPHIGVPIANVQVHLLDEYGQPVPAGAIGEIHIGGAGLARGYLDQPELTQRSFIPDPQQPPSAQARLYRTGDFGRWLDDGRLIYMGRNDLQVKLRGFRVELGAIESQLMQHPDVRHAAVLALGEDSAKYLVAYLVIEGQGVDEKSLVAELKRSLGAVLPNYMVPQSYAVLPALPLTANGKLDRDALCRQAIERPSDEHVAPRTDTEHTLAAIWSELMGKQSLSVRADFFELGGQSLLAIRVVNEIIRRLQIELEVRYIFEHSTIESLAGLVDDLLAARQLR</sequence>
<dbReference type="InterPro" id="IPR020845">
    <property type="entry name" value="AMP-binding_CS"/>
</dbReference>
<dbReference type="RefSeq" id="WP_192556874.1">
    <property type="nucleotide sequence ID" value="NZ_JACZZA010000011.1"/>
</dbReference>
<dbReference type="Pfam" id="PF00550">
    <property type="entry name" value="PP-binding"/>
    <property type="match status" value="2"/>
</dbReference>
<dbReference type="Pfam" id="PF22621">
    <property type="entry name" value="CurL-like_PKS_C"/>
    <property type="match status" value="1"/>
</dbReference>
<dbReference type="InterPro" id="IPR000873">
    <property type="entry name" value="AMP-dep_synth/lig_dom"/>
</dbReference>
<dbReference type="PANTHER" id="PTHR43775:SF51">
    <property type="entry name" value="INACTIVE PHENOLPHTHIOCEROL SYNTHESIS POLYKETIDE SYNTHASE TYPE I PKS1-RELATED"/>
    <property type="match status" value="1"/>
</dbReference>
<dbReference type="Pfam" id="PF13193">
    <property type="entry name" value="AMP-binding_C"/>
    <property type="match status" value="1"/>
</dbReference>
<dbReference type="InterPro" id="IPR036736">
    <property type="entry name" value="ACP-like_sf"/>
</dbReference>
<dbReference type="InterPro" id="IPR024011">
    <property type="entry name" value="Biosynth_lucif-like_mOase_dom"/>
</dbReference>
<dbReference type="CDD" id="cd05930">
    <property type="entry name" value="A_NRPS"/>
    <property type="match status" value="1"/>
</dbReference>
<dbReference type="SUPFAM" id="SSF53901">
    <property type="entry name" value="Thiolase-like"/>
    <property type="match status" value="1"/>
</dbReference>
<dbReference type="CDD" id="cd19531">
    <property type="entry name" value="LCL_NRPS-like"/>
    <property type="match status" value="1"/>
</dbReference>
<dbReference type="InterPro" id="IPR016035">
    <property type="entry name" value="Acyl_Trfase/lysoPLipase"/>
</dbReference>
<feature type="domain" description="Carrier" evidence="7">
    <location>
        <begin position="898"/>
        <end position="973"/>
    </location>
</feature>